<evidence type="ECO:0000259" key="9">
    <source>
        <dbReference type="PROSITE" id="PS50847"/>
    </source>
</evidence>
<dbReference type="PANTHER" id="PTHR34819:SF3">
    <property type="entry name" value="CELL SURFACE PROTEIN"/>
    <property type="match status" value="1"/>
</dbReference>
<feature type="region of interest" description="Disordered" evidence="7">
    <location>
        <begin position="2540"/>
        <end position="2566"/>
    </location>
</feature>
<dbReference type="NCBIfam" id="TIGR01451">
    <property type="entry name" value="B_ant_repeat"/>
    <property type="match status" value="16"/>
</dbReference>
<comment type="subcellular location">
    <subcellularLocation>
        <location evidence="1">Secreted</location>
        <location evidence="1">Cell wall</location>
        <topology evidence="1">Peptidoglycan-anchor</topology>
    </subcellularLocation>
</comment>
<evidence type="ECO:0000313" key="10">
    <source>
        <dbReference type="EMBL" id="MDQ0225750.1"/>
    </source>
</evidence>
<keyword evidence="8" id="KW-1133">Transmembrane helix</keyword>
<dbReference type="Pfam" id="PF00139">
    <property type="entry name" value="Lectin_legB"/>
    <property type="match status" value="1"/>
</dbReference>
<dbReference type="InterPro" id="IPR001220">
    <property type="entry name" value="Legume_lectin_dom"/>
</dbReference>
<keyword evidence="3" id="KW-0964">Secreted</keyword>
<evidence type="ECO:0000256" key="5">
    <source>
        <dbReference type="ARBA" id="ARBA00023088"/>
    </source>
</evidence>
<dbReference type="Pfam" id="PF17963">
    <property type="entry name" value="Big_9"/>
    <property type="match status" value="1"/>
</dbReference>
<keyword evidence="8" id="KW-0812">Transmembrane</keyword>
<feature type="domain" description="Gram-positive cocci surface proteins LPxTG" evidence="9">
    <location>
        <begin position="3177"/>
        <end position="3211"/>
    </location>
</feature>
<protein>
    <recommendedName>
        <fullName evidence="6">Staphylococcus aureus surface protein A</fullName>
    </recommendedName>
</protein>
<dbReference type="NCBIfam" id="TIGR04226">
    <property type="entry name" value="RrgB_K2N_iso_D2"/>
    <property type="match status" value="11"/>
</dbReference>
<feature type="region of interest" description="Disordered" evidence="7">
    <location>
        <begin position="2976"/>
        <end position="3002"/>
    </location>
</feature>
<dbReference type="SUPFAM" id="SSF49313">
    <property type="entry name" value="Cadherin-like"/>
    <property type="match status" value="1"/>
</dbReference>
<dbReference type="InterPro" id="IPR047589">
    <property type="entry name" value="DUF11_rpt"/>
</dbReference>
<feature type="region of interest" description="Disordered" evidence="7">
    <location>
        <begin position="2403"/>
        <end position="2429"/>
    </location>
</feature>
<gene>
    <name evidence="10" type="ORF">J2S02_002094</name>
</gene>
<evidence type="ECO:0000256" key="1">
    <source>
        <dbReference type="ARBA" id="ARBA00004168"/>
    </source>
</evidence>
<accession>A0ABT9Z147</accession>
<feature type="compositionally biased region" description="Basic and acidic residues" evidence="7">
    <location>
        <begin position="3162"/>
        <end position="3175"/>
    </location>
</feature>
<dbReference type="CDD" id="cd01951">
    <property type="entry name" value="lectin_L-type"/>
    <property type="match status" value="1"/>
</dbReference>
<dbReference type="SUPFAM" id="SSF49401">
    <property type="entry name" value="Bacterial adhesins"/>
    <property type="match status" value="11"/>
</dbReference>
<keyword evidence="8" id="KW-0472">Membrane</keyword>
<dbReference type="PROSITE" id="PS50847">
    <property type="entry name" value="GRAM_POS_ANCHORING"/>
    <property type="match status" value="1"/>
</dbReference>
<evidence type="ECO:0000256" key="2">
    <source>
        <dbReference type="ARBA" id="ARBA00022512"/>
    </source>
</evidence>
<feature type="region of interest" description="Disordered" evidence="7">
    <location>
        <begin position="2825"/>
        <end position="2853"/>
    </location>
</feature>
<dbReference type="SUPFAM" id="SSF49899">
    <property type="entry name" value="Concanavalin A-like lectins/glucanases"/>
    <property type="match status" value="1"/>
</dbReference>
<organism evidence="10 11">
    <name type="scientific">Metabacillus niabensis</name>
    <dbReference type="NCBI Taxonomy" id="324854"/>
    <lineage>
        <taxon>Bacteria</taxon>
        <taxon>Bacillati</taxon>
        <taxon>Bacillota</taxon>
        <taxon>Bacilli</taxon>
        <taxon>Bacillales</taxon>
        <taxon>Bacillaceae</taxon>
        <taxon>Metabacillus</taxon>
    </lineage>
</organism>
<feature type="compositionally biased region" description="Basic and acidic residues" evidence="7">
    <location>
        <begin position="487"/>
        <end position="498"/>
    </location>
</feature>
<evidence type="ECO:0000313" key="11">
    <source>
        <dbReference type="Proteomes" id="UP001232245"/>
    </source>
</evidence>
<evidence type="ECO:0000256" key="4">
    <source>
        <dbReference type="ARBA" id="ARBA00022729"/>
    </source>
</evidence>
<name>A0ABT9Z147_9BACI</name>
<evidence type="ECO:0000256" key="7">
    <source>
        <dbReference type="SAM" id="MobiDB-lite"/>
    </source>
</evidence>
<dbReference type="NCBIfam" id="TIGR01167">
    <property type="entry name" value="LPXTG_anchor"/>
    <property type="match status" value="1"/>
</dbReference>
<evidence type="ECO:0000256" key="6">
    <source>
        <dbReference type="ARBA" id="ARBA00032864"/>
    </source>
</evidence>
<dbReference type="InterPro" id="IPR026466">
    <property type="entry name" value="Fim_isopep_form_D2_dom"/>
</dbReference>
<dbReference type="InterPro" id="IPR001434">
    <property type="entry name" value="OmcB-like_DUF11"/>
</dbReference>
<sequence length="3211" mass="341040">MRSKSTVSKIFKIFLVFLIVISYSLNQPLGLGLIKTEAATTDNNWLTYKLDGFSGDTVDQLFNVLGSADVPDGQNFIRLTPATQLQSGAVITKNNFCPKDNYSFSTAFSFKIGNTSPNGASDGFTFTLQANQTNPLNNGGSLGIYGTAPSFSIKYDTFINSGYNDPSDNNIGLAVNGDPVNKSGWFTDLNQYNTTNGTNYDLSNGTQYYTWIDYDGLNQNVQVRLGTSPDRASSQVVLDVNSINLDSIFNGAKPYASFTGTTGSPNYETHDIYNWYFVNQYAPIDTLNPQNDYKQAPSSLELAASTDNGYNATVTLLDPLGKPVQGASLDSFTSNVGELTGPNGEAVTDLVSDADGKIQAELNKAGHNQEVTLAAAYDCFTDSTSFTSTNQPPTAPDDTKTTSVNEPVSGQVEGQDPDGDSLTYRAGNQQPSNGTVTVNEDGTWTYTPNKDYVGDDTFTVIVDDGYGGTAEATITIHVTPTPILESKKSSSIEKKADGNTDASNPEVGDTLLYTIETRNTLENSSVTNLTITDDIPEGVEYVPGTLTVDGTAVTDAQSDDKGHFADGQVVGQFGDVTDTEWHTLTFQVTVNVDQAGQTIANTGVVTGDNITTPDKPNTQVTIKPEGSTNACPAPIALINGSFEELAYSPDDPRTPTGPGWTGIQDEYIPGWTTTDSTGRFDIFVKSLMDKLPDGDRDKHEVIHGQQFAEMNSFENATLYQDVQTTPGQTIYWRLAHKGRYGVDTMAVKIGSSTTAPNSLPKVQTMSTGKEAWKYYTGTYTVPAGQTVTRFGFEAVSSATGDIRAGNFIDDIFLGTEPCVVAEKTVSPDGDVFAGDELTYEVNVKNNGGDVAGNTVFEDAIPEGTEYVPGSLKITNGTGTVELTDENDDDAGQFDGEKVIVKLGELPNTTNLPDGMTVQFKVKTLATDANKVVTNKALINYDNLLINESQSTETNEVTTTVLPKPVIEACAKPVALINGDFEKPEGPGTYDNSVAGGGYYYADTVPGWKTTDVNRTPRGIIQIMDPARPSTIPSNTPNKDNLTSRFGELNADTHSMLYQELPTTPGQTIYWRLNHRGWNGVDTMSVNIGPITADPFNTTPEIKRISTGTTWKTYTGTYTVPAGQTMTRFGFKAISTSSGALAFGNYLDDVFLGTEPCVVAEKTVSPEGEVNAGDELTYEVNVKNNGGDIAADALFEDAIPEGTEYVPGSLKITNGTGTIDLTDADDSDAGHFDGQKVIVKLGDLPNTTDLPNGMTVQFKVKALVSDTITQVKNKAQINYKNLLTNEDEVVDSNETTTPLTYQKPVLESKKSATIKQKADGNTDTEHPEVGDTLTYTIQTQNTVSNSLVKNLTIKDQLPEGLEYVPGTLKVDGVAATDAEGDDNGHYVDGTFTGQFGDILDTDVHKIEFEVKVLSGQAGKDIENIATVSGDNLDVPSRPENEVKVYPRLPVLESDKTATNLEAGKEVFEVGDTVVYTIKTRNKVSDGVVTALTISDTIPAGLTYVAGSLKIDGQSATDADDTDNGYVVNNAVEGTFGDVTDTEWHTVEFQAKINSGQSEQAIKNIATVEGGNITTPDKPEETVNVTPKKPNLVSEKSYTIQEKAAENTDADHPEVGDTLLYTIKTQNTVEDSLVKNMVISDKLPAGLEYVSGSLKVDGVAVSDAEDDDDGHYVDGIFTGQFGDVRDTAEHKIEFLVKVQSGQAGKDIKNIATISGDNLETPDRPETEVKVYPRLPDLESVKEAKNVEEGKNTFEVGDTIEYTIQTRNTVSEGVVKNLVISDTIPAGLEYIPGTLKVDGTVVTDSQDGDNGHSVDGKLAGQFGDVTDTEWHTVTFHAKVKQGQAGQVIQNKATVNGDNIDTPDEPTKEVEVNKSDIKLSKVADKQFVHVGDIVTYTIEATNAETGATWNGTIKDTLPANVELVSGSTELNGAALADDDVWNEGQLTVNPVTVKAGETATITFQVKVLENALNTTIENIATGHDPEQPMEPEETTPTKTEVVPSAGELNSFKAVFNSNGDAIDGQKVKVGDELTYKITAENIKAATTIVNNVKVIDDIPEGLSYVPGTLTVNGEAKDDSAVNGQVVTVDDIGSLKGGEKVEVAFTVTVTEDAKGEITNIATVEGSVPGENPGDPEQPSEPQDPGTEVKVPADITLTKVADKKTVHVGDIVTYTIEAKNAETGGVWNGTIEDPLPANVELVSGSTTLNGAALADEDVWSEGQLAVSPVTVKAGETATITFQVKVLESALNSTVENIATAYDPDQPLDPDEPGKDPENPITTPPTETEVVSSAGELSSAKAVFNSEGKAIDGQKVKVGDQLTYKITTENIKDATTIVNNVKVVDDIPAGLSYVPGTLTVNGEAKDDSAVNGQVVTVDDIGSLKGGEKVEVAFTITVTDEAKGEITNIATVDGTVPGDNPEDPEKPSEPQNPGTDVKVPADITLSKVADKQIVNVGDRVTYTIEAKNSETGGIWNGTIEDQLPANVELVSGSTTLNGKALADKDVWSEGQLTVSPVTVKAGETATVTFQVKVLEGALNSTVENIATAFDPDQPLDPDEPGKDPENPITTPPTETKVVSSAGELSSAKAVFNSEGKAIDGQKVKVGDELTYKITAENIKAATTIVNNVKVVDDIPEGLSYVPGTLTVNGEAKDDSAVNGQVVTVDDIGSLKGGEKVEVAFTVTVTEDAKGEITNIATVEGTVPGENPGDPDQPSEPENPGTDVKVPADITLTKVADKKVVNVGDTVTYTIEAKNSETGGVWNGTIQDQLADQVELVANTTKLNGKALTDGDVWSEGQLTVTPVTLQAGETATITFQVKVLESAVSTTVENIATAYDPDQPLDPDEPGKDPSNPITTPPAETEVVPGAGELSSAKAVFNREGEAIEGQKVKVGDQLTYKITAENIKAATTIINNVKVVDTIPEGLSYVPGTLTVNGEAKDDSAVNGQVVTVDDIGSLKGGEKVEVAFTVTVTKDATGDITNIATVEGTVPGENPGGSDRPSEPKNSGTKTKLPADITLSKVVDKETVRVGDIVTYTIEAKNGETGGKWNGTIQDQLVKQVELVANTTKLNGKALTDGDVWSKGQLTVSPVTLRAGETATITFQVKVLESAANTTVENIAIAYDPDQPLEPNEPGKDPENPIKTTPTKTKVVPVDGDVPPPNDGDNNNDGIDPVKPDNEPARDPQKLPQTGEDQSNYILIGLLMIGTAIIGLLVRRRYLTK</sequence>
<evidence type="ECO:0000256" key="8">
    <source>
        <dbReference type="SAM" id="Phobius"/>
    </source>
</evidence>
<dbReference type="Pfam" id="PF00746">
    <property type="entry name" value="Gram_pos_anchor"/>
    <property type="match status" value="1"/>
</dbReference>
<reference evidence="10 11" key="1">
    <citation type="submission" date="2023-07" db="EMBL/GenBank/DDBJ databases">
        <title>Genomic Encyclopedia of Type Strains, Phase IV (KMG-IV): sequencing the most valuable type-strain genomes for metagenomic binning, comparative biology and taxonomic classification.</title>
        <authorList>
            <person name="Goeker M."/>
        </authorList>
    </citation>
    <scope>NUCLEOTIDE SEQUENCE [LARGE SCALE GENOMIC DNA]</scope>
    <source>
        <strain evidence="10 11">DSM 17723</strain>
    </source>
</reference>
<dbReference type="Proteomes" id="UP001232245">
    <property type="component" value="Unassembled WGS sequence"/>
</dbReference>
<dbReference type="InterPro" id="IPR015919">
    <property type="entry name" value="Cadherin-like_sf"/>
</dbReference>
<comment type="caution">
    <text evidence="10">The sequence shown here is derived from an EMBL/GenBank/DDBJ whole genome shotgun (WGS) entry which is preliminary data.</text>
</comment>
<dbReference type="InterPro" id="IPR010221">
    <property type="entry name" value="VCBS_dom"/>
</dbReference>
<feature type="region of interest" description="Disordered" evidence="7">
    <location>
        <begin position="2119"/>
        <end position="2142"/>
    </location>
</feature>
<dbReference type="InterPro" id="IPR019931">
    <property type="entry name" value="LPXTG_anchor"/>
</dbReference>
<keyword evidence="2" id="KW-0134">Cell wall</keyword>
<proteinExistence type="predicted"/>
<feature type="transmembrane region" description="Helical" evidence="8">
    <location>
        <begin position="3187"/>
        <end position="3204"/>
    </location>
</feature>
<feature type="region of interest" description="Disordered" evidence="7">
    <location>
        <begin position="2254"/>
        <end position="2280"/>
    </location>
</feature>
<dbReference type="NCBIfam" id="TIGR01965">
    <property type="entry name" value="VCBS_repeat"/>
    <property type="match status" value="1"/>
</dbReference>
<keyword evidence="4" id="KW-0732">Signal</keyword>
<feature type="region of interest" description="Disordered" evidence="7">
    <location>
        <begin position="487"/>
        <end position="507"/>
    </location>
</feature>
<feature type="region of interest" description="Disordered" evidence="7">
    <location>
        <begin position="3113"/>
        <end position="3182"/>
    </location>
</feature>
<dbReference type="PANTHER" id="PTHR34819">
    <property type="entry name" value="LARGE CYSTEINE-RICH PERIPLASMIC PROTEIN OMCB"/>
    <property type="match status" value="1"/>
</dbReference>
<dbReference type="Pfam" id="PF01345">
    <property type="entry name" value="DUF11"/>
    <property type="match status" value="13"/>
</dbReference>
<dbReference type="InterPro" id="IPR013320">
    <property type="entry name" value="ConA-like_dom_sf"/>
</dbReference>
<dbReference type="Gene3D" id="2.60.120.200">
    <property type="match status" value="1"/>
</dbReference>
<dbReference type="Gene3D" id="2.60.40.740">
    <property type="match status" value="16"/>
</dbReference>
<evidence type="ECO:0000256" key="3">
    <source>
        <dbReference type="ARBA" id="ARBA00022525"/>
    </source>
</evidence>
<dbReference type="InterPro" id="IPR051172">
    <property type="entry name" value="Chlamydia_OmcB"/>
</dbReference>
<dbReference type="InterPro" id="IPR008966">
    <property type="entry name" value="Adhesion_dom_sf"/>
</dbReference>
<dbReference type="RefSeq" id="WP_307190644.1">
    <property type="nucleotide sequence ID" value="NZ_JAUSTZ010000003.1"/>
</dbReference>
<feature type="region of interest" description="Disordered" evidence="7">
    <location>
        <begin position="2691"/>
        <end position="2713"/>
    </location>
</feature>
<dbReference type="InterPro" id="IPR056573">
    <property type="entry name" value="Lectin_L-type_dom"/>
</dbReference>
<keyword evidence="5" id="KW-0572">Peptidoglycan-anchor</keyword>
<feature type="compositionally biased region" description="Low complexity" evidence="7">
    <location>
        <begin position="3131"/>
        <end position="3161"/>
    </location>
</feature>
<feature type="compositionally biased region" description="Polar residues" evidence="7">
    <location>
        <begin position="426"/>
        <end position="442"/>
    </location>
</feature>
<feature type="region of interest" description="Disordered" evidence="7">
    <location>
        <begin position="384"/>
        <end position="442"/>
    </location>
</feature>
<dbReference type="Gene3D" id="2.60.40.3440">
    <property type="match status" value="1"/>
</dbReference>
<keyword evidence="11" id="KW-1185">Reference proteome</keyword>
<dbReference type="EMBL" id="JAUSTZ010000003">
    <property type="protein sequence ID" value="MDQ0225750.1"/>
    <property type="molecule type" value="Genomic_DNA"/>
</dbReference>